<evidence type="ECO:0000313" key="2">
    <source>
        <dbReference type="Proteomes" id="UP001501072"/>
    </source>
</evidence>
<proteinExistence type="predicted"/>
<accession>A0ABP4DDD8</accession>
<organism evidence="1 2">
    <name type="scientific">Streptomyces thermogriseus</name>
    <dbReference type="NCBI Taxonomy" id="75292"/>
    <lineage>
        <taxon>Bacteria</taxon>
        <taxon>Bacillati</taxon>
        <taxon>Actinomycetota</taxon>
        <taxon>Actinomycetes</taxon>
        <taxon>Kitasatosporales</taxon>
        <taxon>Streptomycetaceae</taxon>
        <taxon>Streptomyces</taxon>
    </lineage>
</organism>
<evidence type="ECO:0000313" key="1">
    <source>
        <dbReference type="EMBL" id="GAA1006941.1"/>
    </source>
</evidence>
<name>A0ABP4DDD8_9ACTN</name>
<protein>
    <submittedName>
        <fullName evidence="1">Uncharacterized protein</fullName>
    </submittedName>
</protein>
<dbReference type="EMBL" id="BAAAHU010000011">
    <property type="protein sequence ID" value="GAA1006941.1"/>
    <property type="molecule type" value="Genomic_DNA"/>
</dbReference>
<keyword evidence="2" id="KW-1185">Reference proteome</keyword>
<dbReference type="RefSeq" id="WP_160161954.1">
    <property type="nucleotide sequence ID" value="NZ_BAAAHU010000011.1"/>
</dbReference>
<sequence>MGFRTYARRVRDERLPLARRYAALRRAVGHYCPLGFHATWAYLAATACPSADLRTDPAAMLRALDTLEASREVRLAEVRALADRRSMEKAAGRRTPRPVDTAFLRGLSWPGDTAPSRPGLIAAVANRHAAFQRFPFPDRTLCDDTQAQQLAGLRACLDACARSYLRDPGRMDRATRQVLAGTVDGIQRRLRPGNTPLNTHLLEWLCFAALLTYAAKTSPAP</sequence>
<reference evidence="2" key="1">
    <citation type="journal article" date="2019" name="Int. J. Syst. Evol. Microbiol.">
        <title>The Global Catalogue of Microorganisms (GCM) 10K type strain sequencing project: providing services to taxonomists for standard genome sequencing and annotation.</title>
        <authorList>
            <consortium name="The Broad Institute Genomics Platform"/>
            <consortium name="The Broad Institute Genome Sequencing Center for Infectious Disease"/>
            <person name="Wu L."/>
            <person name="Ma J."/>
        </authorList>
    </citation>
    <scope>NUCLEOTIDE SEQUENCE [LARGE SCALE GENOMIC DNA]</scope>
    <source>
        <strain evidence="2">JCM 11269</strain>
    </source>
</reference>
<comment type="caution">
    <text evidence="1">The sequence shown here is derived from an EMBL/GenBank/DDBJ whole genome shotgun (WGS) entry which is preliminary data.</text>
</comment>
<gene>
    <name evidence="1" type="ORF">GCM10009564_15610</name>
</gene>
<dbReference type="Proteomes" id="UP001501072">
    <property type="component" value="Unassembled WGS sequence"/>
</dbReference>